<gene>
    <name evidence="3" type="ordered locus">Arnit_1255</name>
</gene>
<protein>
    <recommendedName>
        <fullName evidence="2">FecR protein domain-containing protein</fullName>
    </recommendedName>
</protein>
<keyword evidence="1" id="KW-1133">Transmembrane helix</keyword>
<keyword evidence="1" id="KW-0812">Transmembrane</keyword>
<evidence type="ECO:0000259" key="2">
    <source>
        <dbReference type="Pfam" id="PF04773"/>
    </source>
</evidence>
<evidence type="ECO:0000313" key="4">
    <source>
        <dbReference type="Proteomes" id="UP000000939"/>
    </source>
</evidence>
<dbReference type="KEGG" id="ant:Arnit_1255"/>
<sequence precursor="true">MNRKNSIIFSGILILCIIGFIYYKLEYSKDIFAQIVSKVGEVNLVNKKGELLAKVEEGYKIKTGEYLQTKDNSSATIKFKDNSLAIISEKSLIIMKKLKYDEDSKKSVTNLLLLKGNVESTVTNQNTFGSEYKVITPTLQLAVRGTIFNVNVEGNISRAFVTKGKILATSGNSSLTLNTGYGVVSDGKNKLNGPILILNKPLINLNELNIKYYKKYVSWNKLEGAIKYHVQIHSISKYSTLIYDKYINKTELKVGDLKDGKYKISIQAVDKYGLEGFKNERYFSVQSSPVPPKVNAPKNSDKPRMVLFTWEKSVEANKYILEISKTRSFKNILIRVNNLNSSLDKMLLPLQKGKYFIRMSSIDSSDKIGPYSESYQFEVENK</sequence>
<accession>D5V4K8</accession>
<keyword evidence="1" id="KW-0472">Membrane</keyword>
<proteinExistence type="predicted"/>
<dbReference type="Proteomes" id="UP000000939">
    <property type="component" value="Chromosome"/>
</dbReference>
<evidence type="ECO:0000313" key="3">
    <source>
        <dbReference type="EMBL" id="ADG92913.1"/>
    </source>
</evidence>
<dbReference type="AlphaFoldDB" id="D5V4K8"/>
<dbReference type="STRING" id="572480.Arnit_1255"/>
<dbReference type="eggNOG" id="COG4254">
    <property type="taxonomic scope" value="Bacteria"/>
</dbReference>
<dbReference type="InterPro" id="IPR006860">
    <property type="entry name" value="FecR"/>
</dbReference>
<dbReference type="InterPro" id="IPR013783">
    <property type="entry name" value="Ig-like_fold"/>
</dbReference>
<dbReference type="OrthoDB" id="9813091at2"/>
<feature type="transmembrane region" description="Helical" evidence="1">
    <location>
        <begin position="7"/>
        <end position="25"/>
    </location>
</feature>
<dbReference type="PANTHER" id="PTHR38731:SF1">
    <property type="entry name" value="FECR PROTEIN DOMAIN-CONTAINING PROTEIN"/>
    <property type="match status" value="1"/>
</dbReference>
<feature type="domain" description="FecR protein" evidence="2">
    <location>
        <begin position="67"/>
        <end position="166"/>
    </location>
</feature>
<dbReference type="HOGENOM" id="CLU_722888_0_0_7"/>
<evidence type="ECO:0000256" key="1">
    <source>
        <dbReference type="SAM" id="Phobius"/>
    </source>
</evidence>
<dbReference type="Gene3D" id="2.60.120.1440">
    <property type="match status" value="1"/>
</dbReference>
<dbReference type="RefSeq" id="WP_013135058.1">
    <property type="nucleotide sequence ID" value="NC_014166.1"/>
</dbReference>
<keyword evidence="4" id="KW-1185">Reference proteome</keyword>
<dbReference type="Gene3D" id="2.60.40.10">
    <property type="entry name" value="Immunoglobulins"/>
    <property type="match status" value="2"/>
</dbReference>
<reference evidence="3 4" key="1">
    <citation type="journal article" date="2010" name="Stand. Genomic Sci.">
        <title>Complete genome sequence of Arcobacter nitrofigilis type strain (CI).</title>
        <authorList>
            <person name="Pati A."/>
            <person name="Gronow S."/>
            <person name="Lapidus A."/>
            <person name="Copeland A."/>
            <person name="Glavina Del Rio T."/>
            <person name="Nolan M."/>
            <person name="Lucas S."/>
            <person name="Tice H."/>
            <person name="Cheng J.F."/>
            <person name="Han C."/>
            <person name="Chertkov O."/>
            <person name="Bruce D."/>
            <person name="Tapia R."/>
            <person name="Goodwin L."/>
            <person name="Pitluck S."/>
            <person name="Liolios K."/>
            <person name="Ivanova N."/>
            <person name="Mavromatis K."/>
            <person name="Chen A."/>
            <person name="Palaniappan K."/>
            <person name="Land M."/>
            <person name="Hauser L."/>
            <person name="Chang Y.J."/>
            <person name="Jeffries C.D."/>
            <person name="Detter J.C."/>
            <person name="Rohde M."/>
            <person name="Goker M."/>
            <person name="Bristow J."/>
            <person name="Eisen J.A."/>
            <person name="Markowitz V."/>
            <person name="Hugenholtz P."/>
            <person name="Klenk H.P."/>
            <person name="Kyrpides N.C."/>
        </authorList>
    </citation>
    <scope>NUCLEOTIDE SEQUENCE [LARGE SCALE GENOMIC DNA]</scope>
    <source>
        <strain evidence="4">ATCC 33309 / DSM 7299 / CCUG 15893 / LMG 7604 / NCTC 12251 / CI</strain>
    </source>
</reference>
<dbReference type="PANTHER" id="PTHR38731">
    <property type="entry name" value="LIPL45-RELATED LIPOPROTEIN-RELATED"/>
    <property type="match status" value="1"/>
</dbReference>
<organism evidence="3 4">
    <name type="scientific">Arcobacter nitrofigilis (strain ATCC 33309 / DSM 7299 / CCUG 15893 / LMG 7604 / NCTC 12251 / CI)</name>
    <name type="common">Campylobacter nitrofigilis</name>
    <dbReference type="NCBI Taxonomy" id="572480"/>
    <lineage>
        <taxon>Bacteria</taxon>
        <taxon>Pseudomonadati</taxon>
        <taxon>Campylobacterota</taxon>
        <taxon>Epsilonproteobacteria</taxon>
        <taxon>Campylobacterales</taxon>
        <taxon>Arcobacteraceae</taxon>
        <taxon>Arcobacter</taxon>
    </lineage>
</organism>
<dbReference type="EMBL" id="CP001999">
    <property type="protein sequence ID" value="ADG92913.1"/>
    <property type="molecule type" value="Genomic_DNA"/>
</dbReference>
<dbReference type="Pfam" id="PF04773">
    <property type="entry name" value="FecR"/>
    <property type="match status" value="1"/>
</dbReference>
<name>D5V4K8_ARCNC</name>